<evidence type="ECO:0000313" key="3">
    <source>
        <dbReference type="Proteomes" id="UP001605036"/>
    </source>
</evidence>
<organism evidence="2 3">
    <name type="scientific">Riccia fluitans</name>
    <dbReference type="NCBI Taxonomy" id="41844"/>
    <lineage>
        <taxon>Eukaryota</taxon>
        <taxon>Viridiplantae</taxon>
        <taxon>Streptophyta</taxon>
        <taxon>Embryophyta</taxon>
        <taxon>Marchantiophyta</taxon>
        <taxon>Marchantiopsida</taxon>
        <taxon>Marchantiidae</taxon>
        <taxon>Marchantiales</taxon>
        <taxon>Ricciaceae</taxon>
        <taxon>Riccia</taxon>
    </lineage>
</organism>
<dbReference type="AlphaFoldDB" id="A0ABD1ZKV2"/>
<evidence type="ECO:0000313" key="2">
    <source>
        <dbReference type="EMBL" id="KAL2650704.1"/>
    </source>
</evidence>
<dbReference type="Proteomes" id="UP001605036">
    <property type="component" value="Unassembled WGS sequence"/>
</dbReference>
<accession>A0ABD1ZKV2</accession>
<feature type="region of interest" description="Disordered" evidence="1">
    <location>
        <begin position="151"/>
        <end position="186"/>
    </location>
</feature>
<reference evidence="2 3" key="1">
    <citation type="submission" date="2024-09" db="EMBL/GenBank/DDBJ databases">
        <title>Chromosome-scale assembly of Riccia fluitans.</title>
        <authorList>
            <person name="Paukszto L."/>
            <person name="Sawicki J."/>
            <person name="Karawczyk K."/>
            <person name="Piernik-Szablinska J."/>
            <person name="Szczecinska M."/>
            <person name="Mazdziarz M."/>
        </authorList>
    </citation>
    <scope>NUCLEOTIDE SEQUENCE [LARGE SCALE GENOMIC DNA]</scope>
    <source>
        <strain evidence="2">Rf_01</strain>
        <tissue evidence="2">Aerial parts of the thallus</tissue>
    </source>
</reference>
<name>A0ABD1ZKV2_9MARC</name>
<comment type="caution">
    <text evidence="2">The sequence shown here is derived from an EMBL/GenBank/DDBJ whole genome shotgun (WGS) entry which is preliminary data.</text>
</comment>
<keyword evidence="3" id="KW-1185">Reference proteome</keyword>
<protein>
    <submittedName>
        <fullName evidence="2">Uncharacterized protein</fullName>
    </submittedName>
</protein>
<feature type="compositionally biased region" description="Basic and acidic residues" evidence="1">
    <location>
        <begin position="161"/>
        <end position="186"/>
    </location>
</feature>
<sequence length="186" mass="21389">MKLNELRMRELDGLRPEERGARAAPLSDIENDISIAGLPDRSTSSRSFEICTCCGQQRTEKILQWAFVRFTVKEFRGKQLWLSSFLTKDIGFTSWRDAILRRCTDLRLQGSDNLAGSSEKYAYFRKDNGGAQKQGMQLPSLVTRFLANWNKSPCSKTMEPPPKEPPRERKIRNEKAMAEQARTDRK</sequence>
<dbReference type="EMBL" id="JBHFFA010000001">
    <property type="protein sequence ID" value="KAL2650704.1"/>
    <property type="molecule type" value="Genomic_DNA"/>
</dbReference>
<evidence type="ECO:0000256" key="1">
    <source>
        <dbReference type="SAM" id="MobiDB-lite"/>
    </source>
</evidence>
<proteinExistence type="predicted"/>
<gene>
    <name evidence="2" type="ORF">R1flu_018832</name>
</gene>